<organism evidence="2 3">
    <name type="scientific">Microbacterium terrae</name>
    <dbReference type="NCBI Taxonomy" id="69369"/>
    <lineage>
        <taxon>Bacteria</taxon>
        <taxon>Bacillati</taxon>
        <taxon>Actinomycetota</taxon>
        <taxon>Actinomycetes</taxon>
        <taxon>Micrococcales</taxon>
        <taxon>Microbacteriaceae</taxon>
        <taxon>Microbacterium</taxon>
    </lineage>
</organism>
<dbReference type="STRING" id="92835.RS81_02795"/>
<dbReference type="GO" id="GO:0050357">
    <property type="term" value="F:tropinesterase activity"/>
    <property type="evidence" value="ECO:0007669"/>
    <property type="project" value="UniProtKB-EC"/>
</dbReference>
<dbReference type="EMBL" id="JYIZ01000055">
    <property type="protein sequence ID" value="KJL38521.1"/>
    <property type="molecule type" value="Genomic_DNA"/>
</dbReference>
<comment type="caution">
    <text evidence="2">The sequence shown here is derived from an EMBL/GenBank/DDBJ whole genome shotgun (WGS) entry which is preliminary data.</text>
</comment>
<dbReference type="Gene3D" id="3.40.50.1820">
    <property type="entry name" value="alpha/beta hydrolase"/>
    <property type="match status" value="1"/>
</dbReference>
<evidence type="ECO:0000259" key="1">
    <source>
        <dbReference type="Pfam" id="PF12697"/>
    </source>
</evidence>
<name>A0A0M2H4C1_9MICO</name>
<dbReference type="AlphaFoldDB" id="A0A0M2H4C1"/>
<feature type="domain" description="AB hydrolase-1" evidence="1">
    <location>
        <begin position="50"/>
        <end position="251"/>
    </location>
</feature>
<dbReference type="PATRIC" id="fig|92835.4.peg.2831"/>
<dbReference type="InterPro" id="IPR029058">
    <property type="entry name" value="AB_hydrolase_fold"/>
</dbReference>
<reference evidence="2 3" key="1">
    <citation type="submission" date="2015-02" db="EMBL/GenBank/DDBJ databases">
        <title>Draft genome sequences of ten Microbacterium spp. with emphasis on heavy metal contaminated environments.</title>
        <authorList>
            <person name="Corretto E."/>
        </authorList>
    </citation>
    <scope>NUCLEOTIDE SEQUENCE [LARGE SCALE GENOMIC DNA]</scope>
    <source>
        <strain evidence="2 3">DSM 12510</strain>
    </source>
</reference>
<evidence type="ECO:0000313" key="2">
    <source>
        <dbReference type="EMBL" id="KJL38521.1"/>
    </source>
</evidence>
<dbReference type="PANTHER" id="PTHR43433:SF5">
    <property type="entry name" value="AB HYDROLASE-1 DOMAIN-CONTAINING PROTEIN"/>
    <property type="match status" value="1"/>
</dbReference>
<protein>
    <submittedName>
        <fullName evidence="2">Tropinesterase</fullName>
        <ecNumber evidence="2">3.1.1.10</ecNumber>
    </submittedName>
</protein>
<dbReference type="Proteomes" id="UP000033956">
    <property type="component" value="Unassembled WGS sequence"/>
</dbReference>
<keyword evidence="3" id="KW-1185">Reference proteome</keyword>
<evidence type="ECO:0000313" key="3">
    <source>
        <dbReference type="Proteomes" id="UP000033956"/>
    </source>
</evidence>
<dbReference type="PANTHER" id="PTHR43433">
    <property type="entry name" value="HYDROLASE, ALPHA/BETA FOLD FAMILY PROTEIN"/>
    <property type="match status" value="1"/>
</dbReference>
<dbReference type="RefSeq" id="WP_245618042.1">
    <property type="nucleotide sequence ID" value="NZ_BAAAUP010000003.1"/>
</dbReference>
<dbReference type="PRINTS" id="PR00111">
    <property type="entry name" value="ABHYDROLASE"/>
</dbReference>
<dbReference type="InterPro" id="IPR000073">
    <property type="entry name" value="AB_hydrolase_1"/>
</dbReference>
<proteinExistence type="predicted"/>
<accession>A0A0M2H4C1</accession>
<keyword evidence="2" id="KW-0378">Hydrolase</keyword>
<dbReference type="SUPFAM" id="SSF53474">
    <property type="entry name" value="alpha/beta-Hydrolases"/>
    <property type="match status" value="1"/>
</dbReference>
<dbReference type="EC" id="3.1.1.10" evidence="2"/>
<sequence>MADDEGLEDAVDDIVDAITSTSVEDSTVSTVSVQGAQFVVEAGGSGPTLFLLIHGIGMGRRVFADLRAQLSAYGRVWAIDLPGYGEAAEPARTPTLERVADLIAELLESRGEERAVVIGHSMGAQIALELAVRHPSLVSHLVLAGPTVDPAARSVSGQVARLAQDLFVESPRVVVLGLREYLRAGPHLRRKFRAMLVHHPEDVAPAATVPTLVLRGGDDYVSTRRWCEQLVALLPDGRLVEIDGHGHETFIRDAAPAASRILEFTRD</sequence>
<dbReference type="InterPro" id="IPR050471">
    <property type="entry name" value="AB_hydrolase"/>
</dbReference>
<dbReference type="Pfam" id="PF12697">
    <property type="entry name" value="Abhydrolase_6"/>
    <property type="match status" value="1"/>
</dbReference>
<gene>
    <name evidence="2" type="ORF">RS81_02795</name>
</gene>